<comment type="similarity">
    <text evidence="4">Belongs to the TonB-dependent receptor family.</text>
</comment>
<proteinExistence type="inferred from homology"/>
<accession>A0A7W9E7X4</accession>
<evidence type="ECO:0000256" key="3">
    <source>
        <dbReference type="ARBA" id="ARBA00023237"/>
    </source>
</evidence>
<organism evidence="8 9">
    <name type="scientific">Brevundimonas halotolerans</name>
    <dbReference type="NCBI Taxonomy" id="69670"/>
    <lineage>
        <taxon>Bacteria</taxon>
        <taxon>Pseudomonadati</taxon>
        <taxon>Pseudomonadota</taxon>
        <taxon>Alphaproteobacteria</taxon>
        <taxon>Caulobacterales</taxon>
        <taxon>Caulobacteraceae</taxon>
        <taxon>Brevundimonas</taxon>
    </lineage>
</organism>
<sequence>MLLKRKYLFGTTILAGVMMASAPALAQDAGQNQQDPQARETTVEEIVVTGSRIRRDPTNAPTPLIQVEREALLTTGQSTVIDYLATIPALSNSLVPSDTTGSGLNDGGLDFANLRSLGTGRTLTLVDGRRHVGSSAGTLSVDVSTIPRLLIENIEIITGGASSIYGADAVAGVLNFILRDDFEGVEFDANYGMINQNGEASRRASLLVGANLLDDRLNVYAFGEYEKADMVTSFDVDWINDDPRFIGIDADPTSAPSDGFLDNMLFYGLNRMDRPRWGQVTVANSQAASPLNDPDIPNFTCVTSTGAFTYSSSCYAVNPGKTWWFDPGQGTARLADFGQRIGNTGANRPYNYGGDGVSAADFSTASRFPEIESERFQAGFTFSILPNVSLSGEYKLVTEDVFDISQPTFFNIYLDDTSYGPTSTPVIYGVQSYDLRWSDNAFLPQNVKDAIATNRVARYSAPTATQGGQFLGDFLVQQAQYISFGPDRTQDNSREVERYVIGLDGDFDNVLFFRNVNWDIGYTRGELNNVNAERGIDSQRFALASDAVVDSAGILGSPGAIVCRSTLLDAQSINSADRVRGGALQDSQYGQDSIDQCAPLNIFGAGNQSDAALAYIDATIRVREQNISEQALVNVAGQLWDFWGAGPIGVALGYEQRREYTEGVGRSADTAGRLLFMNTGPDFLGAEYESDEFYGEIAIPLFRDGFLGDYAEFSASYREFDYTTAGKGDVYGLNLVYRPISDIAFRTSLNTSVRVPNLAENFRPATQTFYNGVVDPCATASITNPSLNPEIRANRVRNCEALAIADGFAPGFFDWNGTTATTDDDYLPNYTSGVAGVNAGNPFLEPEESESFTFSVILKPRMFPNLSVVLDYYDIRVDNVISAVSARVASENCVNGNTLDAAACATIFRNNPSTWDGISNDAVARSSGFRIGAPNGDPIGGFIQGSINYAGLETEGLDFSVNYAIDTFDLIGQDWGRFSYSLNGLWLISQESYTNTSDPTDASGSAGNLFFPRVRFNSSLTYAPNDIWSINWTADWQTSQDISSPFGLISNIDSIPPEAIRSGAFTRHDFTFRWNVRDDLSMRAGVVNAFDNEQNPYLGNTLYNNFDAWGRRFFIGFNYRPW</sequence>
<evidence type="ECO:0000256" key="2">
    <source>
        <dbReference type="ARBA" id="ARBA00023136"/>
    </source>
</evidence>
<name>A0A7W9E7X4_9CAUL</name>
<dbReference type="OrthoDB" id="7051241at2"/>
<keyword evidence="5" id="KW-0732">Signal</keyword>
<evidence type="ECO:0000313" key="9">
    <source>
        <dbReference type="Proteomes" id="UP000548978"/>
    </source>
</evidence>
<keyword evidence="9" id="KW-1185">Reference proteome</keyword>
<keyword evidence="2 4" id="KW-0472">Membrane</keyword>
<evidence type="ECO:0000256" key="5">
    <source>
        <dbReference type="SAM" id="SignalP"/>
    </source>
</evidence>
<feature type="signal peptide" evidence="5">
    <location>
        <begin position="1"/>
        <end position="26"/>
    </location>
</feature>
<evidence type="ECO:0000256" key="1">
    <source>
        <dbReference type="ARBA" id="ARBA00004442"/>
    </source>
</evidence>
<dbReference type="Pfam" id="PF07715">
    <property type="entry name" value="Plug"/>
    <property type="match status" value="1"/>
</dbReference>
<protein>
    <submittedName>
        <fullName evidence="8">Outer membrane receptor protein involved in Fe transport</fullName>
    </submittedName>
</protein>
<dbReference type="Proteomes" id="UP000548978">
    <property type="component" value="Unassembled WGS sequence"/>
</dbReference>
<comment type="caution">
    <text evidence="8">The sequence shown here is derived from an EMBL/GenBank/DDBJ whole genome shotgun (WGS) entry which is preliminary data.</text>
</comment>
<dbReference type="InterPro" id="IPR012910">
    <property type="entry name" value="Plug_dom"/>
</dbReference>
<dbReference type="EMBL" id="JACIJB010000002">
    <property type="protein sequence ID" value="MBB5660145.1"/>
    <property type="molecule type" value="Genomic_DNA"/>
</dbReference>
<dbReference type="PANTHER" id="PTHR47234:SF2">
    <property type="entry name" value="TONB-DEPENDENT RECEPTOR"/>
    <property type="match status" value="1"/>
</dbReference>
<reference evidence="8 9" key="1">
    <citation type="submission" date="2020-08" db="EMBL/GenBank/DDBJ databases">
        <title>Genomic Encyclopedia of Type Strains, Phase IV (KMG-IV): sequencing the most valuable type-strain genomes for metagenomic binning, comparative biology and taxonomic classification.</title>
        <authorList>
            <person name="Goeker M."/>
        </authorList>
    </citation>
    <scope>NUCLEOTIDE SEQUENCE [LARGE SCALE GENOMIC DNA]</scope>
    <source>
        <strain evidence="8 9">DSM 24448</strain>
    </source>
</reference>
<keyword evidence="4" id="KW-0798">TonB box</keyword>
<dbReference type="RefSeq" id="WP_123287609.1">
    <property type="nucleotide sequence ID" value="NZ_JACIJB010000002.1"/>
</dbReference>
<evidence type="ECO:0000313" key="8">
    <source>
        <dbReference type="EMBL" id="MBB5660145.1"/>
    </source>
</evidence>
<dbReference type="GO" id="GO:0009279">
    <property type="term" value="C:cell outer membrane"/>
    <property type="evidence" value="ECO:0007669"/>
    <property type="project" value="UniProtKB-SubCell"/>
</dbReference>
<dbReference type="Gene3D" id="2.40.170.20">
    <property type="entry name" value="TonB-dependent receptor, beta-barrel domain"/>
    <property type="match status" value="2"/>
</dbReference>
<keyword evidence="8" id="KW-0675">Receptor</keyword>
<dbReference type="Pfam" id="PF00593">
    <property type="entry name" value="TonB_dep_Rec_b-barrel"/>
    <property type="match status" value="1"/>
</dbReference>
<keyword evidence="3" id="KW-0998">Cell outer membrane</keyword>
<gene>
    <name evidence="8" type="ORF">FHS65_000885</name>
</gene>
<comment type="subcellular location">
    <subcellularLocation>
        <location evidence="1 4">Cell outer membrane</location>
    </subcellularLocation>
</comment>
<dbReference type="SUPFAM" id="SSF56935">
    <property type="entry name" value="Porins"/>
    <property type="match status" value="1"/>
</dbReference>
<dbReference type="InterPro" id="IPR000531">
    <property type="entry name" value="Beta-barrel_TonB"/>
</dbReference>
<evidence type="ECO:0000259" key="7">
    <source>
        <dbReference type="Pfam" id="PF07715"/>
    </source>
</evidence>
<feature type="domain" description="TonB-dependent receptor plug" evidence="7">
    <location>
        <begin position="59"/>
        <end position="173"/>
    </location>
</feature>
<feature type="domain" description="TonB-dependent receptor-like beta-barrel" evidence="6">
    <location>
        <begin position="804"/>
        <end position="1088"/>
    </location>
</feature>
<dbReference type="InterPro" id="IPR036942">
    <property type="entry name" value="Beta-barrel_TonB_sf"/>
</dbReference>
<dbReference type="AlphaFoldDB" id="A0A7W9E7X4"/>
<feature type="chain" id="PRO_5031558251" evidence="5">
    <location>
        <begin position="27"/>
        <end position="1122"/>
    </location>
</feature>
<dbReference type="PANTHER" id="PTHR47234">
    <property type="match status" value="1"/>
</dbReference>
<dbReference type="InterPro" id="IPR037066">
    <property type="entry name" value="Plug_dom_sf"/>
</dbReference>
<dbReference type="Gene3D" id="2.170.130.10">
    <property type="entry name" value="TonB-dependent receptor, plug domain"/>
    <property type="match status" value="1"/>
</dbReference>
<evidence type="ECO:0000259" key="6">
    <source>
        <dbReference type="Pfam" id="PF00593"/>
    </source>
</evidence>
<evidence type="ECO:0000256" key="4">
    <source>
        <dbReference type="RuleBase" id="RU003357"/>
    </source>
</evidence>